<accession>A0A4S2CUE6</accession>
<evidence type="ECO:0000313" key="3">
    <source>
        <dbReference type="Proteomes" id="UP000306631"/>
    </source>
</evidence>
<evidence type="ECO:0000313" key="2">
    <source>
        <dbReference type="EMBL" id="TGY32537.1"/>
    </source>
</evidence>
<feature type="compositionally biased region" description="Basic residues" evidence="1">
    <location>
        <begin position="93"/>
        <end position="104"/>
    </location>
</feature>
<dbReference type="OrthoDB" id="6053900at2"/>
<protein>
    <submittedName>
        <fullName evidence="2">Uncharacterized protein</fullName>
    </submittedName>
</protein>
<evidence type="ECO:0000256" key="1">
    <source>
        <dbReference type="SAM" id="MobiDB-lite"/>
    </source>
</evidence>
<feature type="region of interest" description="Disordered" evidence="1">
    <location>
        <begin position="82"/>
        <end position="104"/>
    </location>
</feature>
<dbReference type="Proteomes" id="UP000306631">
    <property type="component" value="Unassembled WGS sequence"/>
</dbReference>
<gene>
    <name evidence="2" type="ORF">E5352_15240</name>
</gene>
<reference evidence="2 3" key="1">
    <citation type="submission" date="2019-04" db="EMBL/GenBank/DDBJ databases">
        <title>Microbes associate with the intestines of laboratory mice.</title>
        <authorList>
            <person name="Navarre W."/>
            <person name="Wong E."/>
            <person name="Huang K."/>
            <person name="Tropini C."/>
            <person name="Ng K."/>
            <person name="Yu B."/>
        </authorList>
    </citation>
    <scope>NUCLEOTIDE SEQUENCE [LARGE SCALE GENOMIC DNA]</scope>
    <source>
        <strain evidence="2 3">NM62_B4-13</strain>
    </source>
</reference>
<dbReference type="AlphaFoldDB" id="A0A4S2CUE6"/>
<sequence>MSDTTTYAEQVRAALAKAPADGCSYAELYELLAAAGMPAKENRDRVISILRYLVARNYVARVGVAGTARFSLTGKAMEKPRLNEAQQAERRREKGRRRAARRKARLEHFRSEPVAALGARAALIPKPARKAAGPSVLGETVAEFVARGGRVQRLSASWEQMDPQRRVEVTAVVADYRRILRGG</sequence>
<feature type="compositionally biased region" description="Basic and acidic residues" evidence="1">
    <location>
        <begin position="82"/>
        <end position="92"/>
    </location>
</feature>
<dbReference type="EMBL" id="SRYW01000015">
    <property type="protein sequence ID" value="TGY32537.1"/>
    <property type="molecule type" value="Genomic_DNA"/>
</dbReference>
<name>A0A4S2CUE6_STEMA</name>
<dbReference type="RefSeq" id="WP_136006272.1">
    <property type="nucleotide sequence ID" value="NZ_SRYW01000015.1"/>
</dbReference>
<organism evidence="2 3">
    <name type="scientific">Stenotrophomonas maltophilia</name>
    <name type="common">Pseudomonas maltophilia</name>
    <name type="synonym">Xanthomonas maltophilia</name>
    <dbReference type="NCBI Taxonomy" id="40324"/>
    <lineage>
        <taxon>Bacteria</taxon>
        <taxon>Pseudomonadati</taxon>
        <taxon>Pseudomonadota</taxon>
        <taxon>Gammaproteobacteria</taxon>
        <taxon>Lysobacterales</taxon>
        <taxon>Lysobacteraceae</taxon>
        <taxon>Stenotrophomonas</taxon>
        <taxon>Stenotrophomonas maltophilia group</taxon>
    </lineage>
</organism>
<comment type="caution">
    <text evidence="2">The sequence shown here is derived from an EMBL/GenBank/DDBJ whole genome shotgun (WGS) entry which is preliminary data.</text>
</comment>
<proteinExistence type="predicted"/>